<sequence>MDLVTKEGLCTNSEKLQRKKQILHQIHMQQ</sequence>
<reference evidence="1" key="1">
    <citation type="submission" date="2018-02" db="EMBL/GenBank/DDBJ databases">
        <title>Rhizophora mucronata_Transcriptome.</title>
        <authorList>
            <person name="Meera S.P."/>
            <person name="Sreeshan A."/>
            <person name="Augustine A."/>
        </authorList>
    </citation>
    <scope>NUCLEOTIDE SEQUENCE</scope>
    <source>
        <tissue evidence="1">Leaf</tissue>
    </source>
</reference>
<accession>A0A2P2QFC0</accession>
<organism evidence="1">
    <name type="scientific">Rhizophora mucronata</name>
    <name type="common">Asiatic mangrove</name>
    <dbReference type="NCBI Taxonomy" id="61149"/>
    <lineage>
        <taxon>Eukaryota</taxon>
        <taxon>Viridiplantae</taxon>
        <taxon>Streptophyta</taxon>
        <taxon>Embryophyta</taxon>
        <taxon>Tracheophyta</taxon>
        <taxon>Spermatophyta</taxon>
        <taxon>Magnoliopsida</taxon>
        <taxon>eudicotyledons</taxon>
        <taxon>Gunneridae</taxon>
        <taxon>Pentapetalae</taxon>
        <taxon>rosids</taxon>
        <taxon>fabids</taxon>
        <taxon>Malpighiales</taxon>
        <taxon>Rhizophoraceae</taxon>
        <taxon>Rhizophora</taxon>
    </lineage>
</organism>
<evidence type="ECO:0000313" key="1">
    <source>
        <dbReference type="EMBL" id="MBX65730.1"/>
    </source>
</evidence>
<dbReference type="EMBL" id="GGEC01085246">
    <property type="protein sequence ID" value="MBX65730.1"/>
    <property type="molecule type" value="Transcribed_RNA"/>
</dbReference>
<protein>
    <submittedName>
        <fullName evidence="1">Uncharacterized protein</fullName>
    </submittedName>
</protein>
<dbReference type="AlphaFoldDB" id="A0A2P2QFC0"/>
<name>A0A2P2QFC0_RHIMU</name>
<proteinExistence type="predicted"/>